<feature type="signal peptide" evidence="1">
    <location>
        <begin position="1"/>
        <end position="19"/>
    </location>
</feature>
<dbReference type="HOGENOM" id="CLU_2589906_0_0_1"/>
<dbReference type="Proteomes" id="UP000027222">
    <property type="component" value="Unassembled WGS sequence"/>
</dbReference>
<reference evidence="3" key="1">
    <citation type="journal article" date="2014" name="Proc. Natl. Acad. Sci. U.S.A.">
        <title>Extensive sampling of basidiomycete genomes demonstrates inadequacy of the white-rot/brown-rot paradigm for wood decay fungi.</title>
        <authorList>
            <person name="Riley R."/>
            <person name="Salamov A.A."/>
            <person name="Brown D.W."/>
            <person name="Nagy L.G."/>
            <person name="Floudas D."/>
            <person name="Held B.W."/>
            <person name="Levasseur A."/>
            <person name="Lombard V."/>
            <person name="Morin E."/>
            <person name="Otillar R."/>
            <person name="Lindquist E.A."/>
            <person name="Sun H."/>
            <person name="LaButti K.M."/>
            <person name="Schmutz J."/>
            <person name="Jabbour D."/>
            <person name="Luo H."/>
            <person name="Baker S.E."/>
            <person name="Pisabarro A.G."/>
            <person name="Walton J.D."/>
            <person name="Blanchette R.A."/>
            <person name="Henrissat B."/>
            <person name="Martin F."/>
            <person name="Cullen D."/>
            <person name="Hibbett D.S."/>
            <person name="Grigoriev I.V."/>
        </authorList>
    </citation>
    <scope>NUCLEOTIDE SEQUENCE [LARGE SCALE GENOMIC DNA]</scope>
    <source>
        <strain evidence="3">CBS 339.88</strain>
    </source>
</reference>
<name>A0A067SY10_GALM3</name>
<feature type="chain" id="PRO_5001646264" description="HIG1 domain-containing protein" evidence="1">
    <location>
        <begin position="20"/>
        <end position="80"/>
    </location>
</feature>
<evidence type="ECO:0000256" key="1">
    <source>
        <dbReference type="SAM" id="SignalP"/>
    </source>
</evidence>
<evidence type="ECO:0000313" key="3">
    <source>
        <dbReference type="Proteomes" id="UP000027222"/>
    </source>
</evidence>
<proteinExistence type="predicted"/>
<organism evidence="2 3">
    <name type="scientific">Galerina marginata (strain CBS 339.88)</name>
    <dbReference type="NCBI Taxonomy" id="685588"/>
    <lineage>
        <taxon>Eukaryota</taxon>
        <taxon>Fungi</taxon>
        <taxon>Dikarya</taxon>
        <taxon>Basidiomycota</taxon>
        <taxon>Agaricomycotina</taxon>
        <taxon>Agaricomycetes</taxon>
        <taxon>Agaricomycetidae</taxon>
        <taxon>Agaricales</taxon>
        <taxon>Agaricineae</taxon>
        <taxon>Strophariaceae</taxon>
        <taxon>Galerina</taxon>
    </lineage>
</organism>
<keyword evidence="3" id="KW-1185">Reference proteome</keyword>
<evidence type="ECO:0000313" key="2">
    <source>
        <dbReference type="EMBL" id="KDR75781.1"/>
    </source>
</evidence>
<evidence type="ECO:0008006" key="4">
    <source>
        <dbReference type="Google" id="ProtNLM"/>
    </source>
</evidence>
<gene>
    <name evidence="2" type="ORF">GALMADRAFT_226428</name>
</gene>
<keyword evidence="1" id="KW-0732">Signal</keyword>
<protein>
    <recommendedName>
        <fullName evidence="4">HIG1 domain-containing protein</fullName>
    </recommendedName>
</protein>
<dbReference type="AlphaFoldDB" id="A0A067SY10"/>
<dbReference type="EMBL" id="KL142380">
    <property type="protein sequence ID" value="KDR75781.1"/>
    <property type="molecule type" value="Genomic_DNA"/>
</dbReference>
<sequence length="80" mass="8798">MSGPIVTSLGLILLTGIQGEAVYKRFFESTSTKSAASRPSHEKWNHTAATASLHRSWCHLTFDQESSKISMGSMLQLQCL</sequence>
<accession>A0A067SY10</accession>